<dbReference type="KEGG" id="sclo:SCLO_2001220"/>
<keyword evidence="1" id="KW-0489">Methyltransferase</keyword>
<evidence type="ECO:0000313" key="5">
    <source>
        <dbReference type="EMBL" id="BAV66455.1"/>
    </source>
</evidence>
<dbReference type="Gene3D" id="3.40.50.150">
    <property type="entry name" value="Vaccinia Virus protein VP39"/>
    <property type="match status" value="1"/>
</dbReference>
<geneLocation type="plasmid" evidence="6">
    <name>psclo_2 dna</name>
</geneLocation>
<keyword evidence="5" id="KW-0614">Plasmid</keyword>
<accession>A0A1E1F7F7</accession>
<dbReference type="AlphaFoldDB" id="A0A1E1F7F7"/>
<protein>
    <submittedName>
        <fullName evidence="5">Ubiquinone biosynthesis protein</fullName>
    </submittedName>
</protein>
<dbReference type="Pfam" id="PF13649">
    <property type="entry name" value="Methyltransf_25"/>
    <property type="match status" value="1"/>
</dbReference>
<dbReference type="InterPro" id="IPR041698">
    <property type="entry name" value="Methyltransf_25"/>
</dbReference>
<gene>
    <name evidence="5" type="ORF">SCLO_2001220</name>
</gene>
<evidence type="ECO:0000256" key="1">
    <source>
        <dbReference type="ARBA" id="ARBA00022603"/>
    </source>
</evidence>
<keyword evidence="5" id="KW-0830">Ubiquinone</keyword>
<sequence>MQSYTPPLGTGSTKDYDRAIRLWTREKRWRAAMLAALAPKAGETVVDVGCGTGSFALMLKQAEPRTQVIGLDPDAEALDIARHKAAVRRADIDWRQGFARDVAPGTADAVVSSLVLHQMPVREKAATLRAILRAMFAMLRPGGRLVIADYGRQQGFMRLAFRLTVQRLDGIDDTRPNADGVLPGLIAAAGFRHVAETFRLLTITGAIDLFTAHRPAQDHGLTVANDLG</sequence>
<dbReference type="RefSeq" id="WP_007406390.1">
    <property type="nucleotide sequence ID" value="NZ_AP017656.1"/>
</dbReference>
<dbReference type="EMBL" id="AP017656">
    <property type="protein sequence ID" value="BAV66455.1"/>
    <property type="molecule type" value="Genomic_DNA"/>
</dbReference>
<dbReference type="GO" id="GO:0008168">
    <property type="term" value="F:methyltransferase activity"/>
    <property type="evidence" value="ECO:0007669"/>
    <property type="project" value="UniProtKB-KW"/>
</dbReference>
<dbReference type="GO" id="GO:0032259">
    <property type="term" value="P:methylation"/>
    <property type="evidence" value="ECO:0007669"/>
    <property type="project" value="UniProtKB-KW"/>
</dbReference>
<evidence type="ECO:0000259" key="4">
    <source>
        <dbReference type="Pfam" id="PF13649"/>
    </source>
</evidence>
<keyword evidence="3" id="KW-0949">S-adenosyl-L-methionine</keyword>
<evidence type="ECO:0000256" key="2">
    <source>
        <dbReference type="ARBA" id="ARBA00022679"/>
    </source>
</evidence>
<dbReference type="CDD" id="cd02440">
    <property type="entry name" value="AdoMet_MTases"/>
    <property type="match status" value="1"/>
</dbReference>
<reference evidence="5 6" key="1">
    <citation type="submission" date="2016-10" db="EMBL/GenBank/DDBJ databases">
        <title>Complete Genome Sequence of the Nonylphenol-Degrading Bacterium Sphingobium cloacae JCM 10874T.</title>
        <authorList>
            <person name="Ootsuka M."/>
            <person name="Nishizawa T."/>
            <person name="Ohta H."/>
        </authorList>
    </citation>
    <scope>NUCLEOTIDE SEQUENCE [LARGE SCALE GENOMIC DNA]</scope>
    <source>
        <strain evidence="5 6">JCM 10874</strain>
        <plasmid evidence="6">psclo_2 dna</plasmid>
    </source>
</reference>
<feature type="domain" description="Methyltransferase" evidence="4">
    <location>
        <begin position="45"/>
        <end position="143"/>
    </location>
</feature>
<organism evidence="5 6">
    <name type="scientific">Sphingobium cloacae</name>
    <dbReference type="NCBI Taxonomy" id="120107"/>
    <lineage>
        <taxon>Bacteria</taxon>
        <taxon>Pseudomonadati</taxon>
        <taxon>Pseudomonadota</taxon>
        <taxon>Alphaproteobacteria</taxon>
        <taxon>Sphingomonadales</taxon>
        <taxon>Sphingomonadaceae</taxon>
        <taxon>Sphingobium</taxon>
    </lineage>
</organism>
<dbReference type="InterPro" id="IPR029063">
    <property type="entry name" value="SAM-dependent_MTases_sf"/>
</dbReference>
<dbReference type="Proteomes" id="UP000218272">
    <property type="component" value="Plasmid pSCLO_2"/>
</dbReference>
<dbReference type="SUPFAM" id="SSF53335">
    <property type="entry name" value="S-adenosyl-L-methionine-dependent methyltransferases"/>
    <property type="match status" value="1"/>
</dbReference>
<proteinExistence type="predicted"/>
<evidence type="ECO:0000256" key="3">
    <source>
        <dbReference type="ARBA" id="ARBA00022691"/>
    </source>
</evidence>
<dbReference type="PANTHER" id="PTHR43464:SF19">
    <property type="entry name" value="UBIQUINONE BIOSYNTHESIS O-METHYLTRANSFERASE, MITOCHONDRIAL"/>
    <property type="match status" value="1"/>
</dbReference>
<evidence type="ECO:0000313" key="6">
    <source>
        <dbReference type="Proteomes" id="UP000218272"/>
    </source>
</evidence>
<keyword evidence="2" id="KW-0808">Transferase</keyword>
<dbReference type="PANTHER" id="PTHR43464">
    <property type="entry name" value="METHYLTRANSFERASE"/>
    <property type="match status" value="1"/>
</dbReference>
<name>A0A1E1F7F7_9SPHN</name>
<keyword evidence="6" id="KW-1185">Reference proteome</keyword>
<dbReference type="OrthoDB" id="9795634at2"/>